<feature type="chain" id="PRO_5017251003" description="17 kDa surface antigen" evidence="5">
    <location>
        <begin position="36"/>
        <end position="165"/>
    </location>
</feature>
<comment type="similarity">
    <text evidence="2">Belongs to the rickettsiale 17 kDa surface antigen family.</text>
</comment>
<sequence length="165" mass="16565">MTTETATVKTPNKMMAGAFAALTLALAGCASGYGANTVNSSDVGYASTVREGTVTAVREVVIRPDKSVIGVATGAVLGGLAGSELGGGDKAQTAGAIGGAVLGGIAGNEVGKGVNTRKGFAYTIRFDSGEVKEIVQGNDIYIQPGTRVNVTFRADQVVVSPAGYY</sequence>
<evidence type="ECO:0000256" key="2">
    <source>
        <dbReference type="ARBA" id="ARBA00008681"/>
    </source>
</evidence>
<feature type="domain" description="Glycine zipper 2TM" evidence="6">
    <location>
        <begin position="69"/>
        <end position="111"/>
    </location>
</feature>
<evidence type="ECO:0000313" key="7">
    <source>
        <dbReference type="EMBL" id="RIJ30241.1"/>
    </source>
</evidence>
<comment type="subcellular location">
    <subcellularLocation>
        <location evidence="1">Cell outer membrane</location>
        <topology evidence="1">Lipid-anchor</topology>
    </subcellularLocation>
</comment>
<dbReference type="AlphaFoldDB" id="A0A399RI29"/>
<evidence type="ECO:0000256" key="1">
    <source>
        <dbReference type="ARBA" id="ARBA00004459"/>
    </source>
</evidence>
<evidence type="ECO:0000313" key="8">
    <source>
        <dbReference type="Proteomes" id="UP000266385"/>
    </source>
</evidence>
<evidence type="ECO:0000259" key="6">
    <source>
        <dbReference type="Pfam" id="PF05433"/>
    </source>
</evidence>
<gene>
    <name evidence="7" type="ORF">D1223_06230</name>
</gene>
<evidence type="ECO:0000256" key="3">
    <source>
        <dbReference type="ARBA" id="ARBA00015281"/>
    </source>
</evidence>
<reference evidence="7 8" key="1">
    <citation type="submission" date="2018-08" db="EMBL/GenBank/DDBJ databases">
        <title>Henriciella mobilis sp. nov., isolated from seawater.</title>
        <authorList>
            <person name="Cheng H."/>
            <person name="Wu Y.-H."/>
            <person name="Xu X.-W."/>
            <person name="Guo L.-L."/>
        </authorList>
    </citation>
    <scope>NUCLEOTIDE SEQUENCE [LARGE SCALE GENOMIC DNA]</scope>
    <source>
        <strain evidence="7 8">JN25</strain>
    </source>
</reference>
<accession>A0A399RI29</accession>
<comment type="caution">
    <text evidence="7">The sequence shown here is derived from an EMBL/GenBank/DDBJ whole genome shotgun (WGS) entry which is preliminary data.</text>
</comment>
<keyword evidence="4" id="KW-0449">Lipoprotein</keyword>
<dbReference type="Pfam" id="PF05433">
    <property type="entry name" value="Rick_17kDa_Anti"/>
    <property type="match status" value="1"/>
</dbReference>
<dbReference type="OrthoDB" id="7619623at2"/>
<proteinExistence type="inferred from homology"/>
<dbReference type="InterPro" id="IPR008816">
    <property type="entry name" value="Gly_zipper_2TM_dom"/>
</dbReference>
<dbReference type="Proteomes" id="UP000266385">
    <property type="component" value="Unassembled WGS sequence"/>
</dbReference>
<evidence type="ECO:0000256" key="5">
    <source>
        <dbReference type="SAM" id="SignalP"/>
    </source>
</evidence>
<dbReference type="GO" id="GO:0009279">
    <property type="term" value="C:cell outer membrane"/>
    <property type="evidence" value="ECO:0007669"/>
    <property type="project" value="UniProtKB-SubCell"/>
</dbReference>
<dbReference type="EMBL" id="QWFX01000006">
    <property type="protein sequence ID" value="RIJ30241.1"/>
    <property type="molecule type" value="Genomic_DNA"/>
</dbReference>
<keyword evidence="8" id="KW-1185">Reference proteome</keyword>
<keyword evidence="5" id="KW-0732">Signal</keyword>
<evidence type="ECO:0000256" key="4">
    <source>
        <dbReference type="ARBA" id="ARBA00023288"/>
    </source>
</evidence>
<organism evidence="7 8">
    <name type="scientific">Henriciella mobilis</name>
    <dbReference type="NCBI Taxonomy" id="2305467"/>
    <lineage>
        <taxon>Bacteria</taxon>
        <taxon>Pseudomonadati</taxon>
        <taxon>Pseudomonadota</taxon>
        <taxon>Alphaproteobacteria</taxon>
        <taxon>Hyphomonadales</taxon>
        <taxon>Hyphomonadaceae</taxon>
        <taxon>Henriciella</taxon>
    </lineage>
</organism>
<feature type="signal peptide" evidence="5">
    <location>
        <begin position="1"/>
        <end position="35"/>
    </location>
</feature>
<dbReference type="RefSeq" id="WP_119375561.1">
    <property type="nucleotide sequence ID" value="NZ_QWFX01000006.1"/>
</dbReference>
<protein>
    <recommendedName>
        <fullName evidence="3">17 kDa surface antigen</fullName>
    </recommendedName>
</protein>
<name>A0A399RI29_9PROT</name>